<dbReference type="EMBL" id="CM046394">
    <property type="protein sequence ID" value="KAI8547725.1"/>
    <property type="molecule type" value="Genomic_DNA"/>
</dbReference>
<protein>
    <submittedName>
        <fullName evidence="1">Uncharacterized protein</fullName>
    </submittedName>
</protein>
<gene>
    <name evidence="1" type="ORF">RHMOL_Rhmol07G0218000</name>
</gene>
<accession>A0ACC0N3H9</accession>
<sequence>MTTRELESTKMEAKESFADFVKRWRAKAALMTECPSEKDQLRIISRNLHLDYVKHLVLVQASANFETFFESGLAIEDALQSGIPPREESSSSNPQKSKSSAYSGNSSALFNSSNYASTATSGDNATASPNPTTDINQVQNAQSFRARTQPRSFSAFEASLSAVMEKLVKSGISNVWLQLFLPKSYPSVTILTSSVSSTNCLAITLTSAIVFDMRFKILLMMARSKFVQSPTSLPTPCLNTGNQPKPIVFIPSEPEVNMMAVGWAIEVFTADIWFDSDEGLTKEKTDWLRSIDQRSIE</sequence>
<organism evidence="1 2">
    <name type="scientific">Rhododendron molle</name>
    <name type="common">Chinese azalea</name>
    <name type="synonym">Azalea mollis</name>
    <dbReference type="NCBI Taxonomy" id="49168"/>
    <lineage>
        <taxon>Eukaryota</taxon>
        <taxon>Viridiplantae</taxon>
        <taxon>Streptophyta</taxon>
        <taxon>Embryophyta</taxon>
        <taxon>Tracheophyta</taxon>
        <taxon>Spermatophyta</taxon>
        <taxon>Magnoliopsida</taxon>
        <taxon>eudicotyledons</taxon>
        <taxon>Gunneridae</taxon>
        <taxon>Pentapetalae</taxon>
        <taxon>asterids</taxon>
        <taxon>Ericales</taxon>
        <taxon>Ericaceae</taxon>
        <taxon>Ericoideae</taxon>
        <taxon>Rhodoreae</taxon>
        <taxon>Rhododendron</taxon>
    </lineage>
</organism>
<reference evidence="1" key="1">
    <citation type="submission" date="2022-02" db="EMBL/GenBank/DDBJ databases">
        <title>Plant Genome Project.</title>
        <authorList>
            <person name="Zhang R.-G."/>
        </authorList>
    </citation>
    <scope>NUCLEOTIDE SEQUENCE</scope>
    <source>
        <strain evidence="1">AT1</strain>
    </source>
</reference>
<dbReference type="Proteomes" id="UP001062846">
    <property type="component" value="Chromosome 7"/>
</dbReference>
<comment type="caution">
    <text evidence="1">The sequence shown here is derived from an EMBL/GenBank/DDBJ whole genome shotgun (WGS) entry which is preliminary data.</text>
</comment>
<name>A0ACC0N3H9_RHOML</name>
<evidence type="ECO:0000313" key="1">
    <source>
        <dbReference type="EMBL" id="KAI8547725.1"/>
    </source>
</evidence>
<proteinExistence type="predicted"/>
<evidence type="ECO:0000313" key="2">
    <source>
        <dbReference type="Proteomes" id="UP001062846"/>
    </source>
</evidence>
<keyword evidence="2" id="KW-1185">Reference proteome</keyword>